<evidence type="ECO:0000256" key="4">
    <source>
        <dbReference type="ARBA" id="ARBA00022692"/>
    </source>
</evidence>
<protein>
    <submittedName>
        <fullName evidence="9">Binding-protein-dependent transport systems inner membrane component</fullName>
    </submittedName>
</protein>
<keyword evidence="6 7" id="KW-0472">Membrane</keyword>
<dbReference type="PROSITE" id="PS50928">
    <property type="entry name" value="ABC_TM1"/>
    <property type="match status" value="1"/>
</dbReference>
<feature type="transmembrane region" description="Helical" evidence="7">
    <location>
        <begin position="116"/>
        <end position="135"/>
    </location>
</feature>
<proteinExistence type="inferred from homology"/>
<accession>B8CY55</accession>
<dbReference type="CDD" id="cd06261">
    <property type="entry name" value="TM_PBP2"/>
    <property type="match status" value="1"/>
</dbReference>
<dbReference type="SUPFAM" id="SSF161098">
    <property type="entry name" value="MetI-like"/>
    <property type="match status" value="1"/>
</dbReference>
<feature type="transmembrane region" description="Helical" evidence="7">
    <location>
        <begin position="88"/>
        <end position="110"/>
    </location>
</feature>
<keyword evidence="10" id="KW-1185">Reference proteome</keyword>
<name>B8CY55_HALOH</name>
<evidence type="ECO:0000313" key="9">
    <source>
        <dbReference type="EMBL" id="ACL70224.1"/>
    </source>
</evidence>
<dbReference type="STRING" id="373903.Hore_14750"/>
<evidence type="ECO:0000256" key="6">
    <source>
        <dbReference type="ARBA" id="ARBA00023136"/>
    </source>
</evidence>
<dbReference type="InterPro" id="IPR000515">
    <property type="entry name" value="MetI-like"/>
</dbReference>
<feature type="transmembrane region" description="Helical" evidence="7">
    <location>
        <begin position="212"/>
        <end position="233"/>
    </location>
</feature>
<dbReference type="Proteomes" id="UP000000719">
    <property type="component" value="Chromosome"/>
</dbReference>
<feature type="transmembrane region" description="Helical" evidence="7">
    <location>
        <begin position="177"/>
        <end position="200"/>
    </location>
</feature>
<dbReference type="eggNOG" id="COG0600">
    <property type="taxonomic scope" value="Bacteria"/>
</dbReference>
<dbReference type="Pfam" id="PF00528">
    <property type="entry name" value="BPD_transp_1"/>
    <property type="match status" value="1"/>
</dbReference>
<keyword evidence="2 7" id="KW-0813">Transport</keyword>
<evidence type="ECO:0000259" key="8">
    <source>
        <dbReference type="PROSITE" id="PS50928"/>
    </source>
</evidence>
<dbReference type="PANTHER" id="PTHR30151:SF0">
    <property type="entry name" value="ABC TRANSPORTER PERMEASE PROTEIN MJ0413-RELATED"/>
    <property type="match status" value="1"/>
</dbReference>
<comment type="similarity">
    <text evidence="7">Belongs to the binding-protein-dependent transport system permease family.</text>
</comment>
<evidence type="ECO:0000256" key="3">
    <source>
        <dbReference type="ARBA" id="ARBA00022475"/>
    </source>
</evidence>
<organism evidence="9 10">
    <name type="scientific">Halothermothrix orenii (strain H 168 / OCM 544 / DSM 9562)</name>
    <dbReference type="NCBI Taxonomy" id="373903"/>
    <lineage>
        <taxon>Bacteria</taxon>
        <taxon>Bacillati</taxon>
        <taxon>Bacillota</taxon>
        <taxon>Clostridia</taxon>
        <taxon>Halanaerobiales</taxon>
        <taxon>Halothermotrichaceae</taxon>
        <taxon>Halothermothrix</taxon>
    </lineage>
</organism>
<dbReference type="GO" id="GO:0055085">
    <property type="term" value="P:transmembrane transport"/>
    <property type="evidence" value="ECO:0007669"/>
    <property type="project" value="InterPro"/>
</dbReference>
<sequence length="247" mass="27608">MKLLRYLLVIVVLFIIWYMASILLNSPVLPSPFEVVSVLVKQRSILLTHLGVSLYRVGYGLLFGLLTGVPVGLLLGRNKELDKVLSPVIYLGYPVPKIAFLPLVLLFLGLGNMSKIFLIAFIVFFQIVVTTRDAAKNIDPELIISVKSLGAGSMQIYREVIIPATFPKIFTATRISIGTAIAVLFLTETFATFRGLGYFIMDCWTRVNYTEMYAGILILSLLGLSLFLLIDLLERIICPWLFIDRGI</sequence>
<dbReference type="PANTHER" id="PTHR30151">
    <property type="entry name" value="ALKANE SULFONATE ABC TRANSPORTER-RELATED, MEMBRANE SUBUNIT"/>
    <property type="match status" value="1"/>
</dbReference>
<evidence type="ECO:0000313" key="10">
    <source>
        <dbReference type="Proteomes" id="UP000000719"/>
    </source>
</evidence>
<dbReference type="GO" id="GO:0005886">
    <property type="term" value="C:plasma membrane"/>
    <property type="evidence" value="ECO:0007669"/>
    <property type="project" value="UniProtKB-SubCell"/>
</dbReference>
<evidence type="ECO:0000256" key="2">
    <source>
        <dbReference type="ARBA" id="ARBA00022448"/>
    </source>
</evidence>
<feature type="transmembrane region" description="Helical" evidence="7">
    <location>
        <begin position="57"/>
        <end position="76"/>
    </location>
</feature>
<dbReference type="AlphaFoldDB" id="B8CY55"/>
<gene>
    <name evidence="9" type="ordered locus">Hore_14750</name>
</gene>
<feature type="domain" description="ABC transmembrane type-1" evidence="8">
    <location>
        <begin position="50"/>
        <end position="230"/>
    </location>
</feature>
<keyword evidence="4 7" id="KW-0812">Transmembrane</keyword>
<dbReference type="Gene3D" id="1.10.3720.10">
    <property type="entry name" value="MetI-like"/>
    <property type="match status" value="1"/>
</dbReference>
<evidence type="ECO:0000256" key="7">
    <source>
        <dbReference type="RuleBase" id="RU363032"/>
    </source>
</evidence>
<evidence type="ECO:0000256" key="1">
    <source>
        <dbReference type="ARBA" id="ARBA00004651"/>
    </source>
</evidence>
<reference evidence="9 10" key="1">
    <citation type="journal article" date="2009" name="PLoS ONE">
        <title>Genome analysis of the anaerobic thermohalophilic bacterium Halothermothrix orenii.</title>
        <authorList>
            <person name="Mavromatis K."/>
            <person name="Ivanova N."/>
            <person name="Anderson I."/>
            <person name="Lykidis A."/>
            <person name="Hooper S.D."/>
            <person name="Sun H."/>
            <person name="Kunin V."/>
            <person name="Lapidus A."/>
            <person name="Hugenholtz P."/>
            <person name="Patel B."/>
            <person name="Kyrpides N.C."/>
        </authorList>
    </citation>
    <scope>NUCLEOTIDE SEQUENCE [LARGE SCALE GENOMIC DNA]</scope>
    <source>
        <strain evidence="10">H 168 / OCM 544 / DSM 9562</strain>
    </source>
</reference>
<keyword evidence="3" id="KW-1003">Cell membrane</keyword>
<dbReference type="InterPro" id="IPR035906">
    <property type="entry name" value="MetI-like_sf"/>
</dbReference>
<dbReference type="KEGG" id="hor:Hore_14750"/>
<dbReference type="EMBL" id="CP001098">
    <property type="protein sequence ID" value="ACL70224.1"/>
    <property type="molecule type" value="Genomic_DNA"/>
</dbReference>
<comment type="subcellular location">
    <subcellularLocation>
        <location evidence="1 7">Cell membrane</location>
        <topology evidence="1 7">Multi-pass membrane protein</topology>
    </subcellularLocation>
</comment>
<feature type="transmembrane region" description="Helical" evidence="7">
    <location>
        <begin position="7"/>
        <end position="24"/>
    </location>
</feature>
<keyword evidence="5 7" id="KW-1133">Transmembrane helix</keyword>
<dbReference type="HOGENOM" id="CLU_046113_1_3_9"/>
<dbReference type="RefSeq" id="WP_012636407.1">
    <property type="nucleotide sequence ID" value="NC_011899.1"/>
</dbReference>
<evidence type="ECO:0000256" key="5">
    <source>
        <dbReference type="ARBA" id="ARBA00022989"/>
    </source>
</evidence>